<dbReference type="GO" id="GO:0005524">
    <property type="term" value="F:ATP binding"/>
    <property type="evidence" value="ECO:0007669"/>
    <property type="project" value="UniProtKB-KW"/>
</dbReference>
<feature type="region of interest" description="Disordered" evidence="7">
    <location>
        <begin position="364"/>
        <end position="385"/>
    </location>
</feature>
<reference evidence="9" key="2">
    <citation type="submission" date="2020-09" db="EMBL/GenBank/DDBJ databases">
        <authorList>
            <person name="Sun Q."/>
            <person name="Ohkuma M."/>
        </authorList>
    </citation>
    <scope>NUCLEOTIDE SEQUENCE</scope>
    <source>
        <strain evidence="9">JCM 4815</strain>
    </source>
</reference>
<keyword evidence="3" id="KW-0808">Transferase</keyword>
<dbReference type="Gene3D" id="1.10.510.10">
    <property type="entry name" value="Transferase(Phosphotransferase) domain 1"/>
    <property type="match status" value="1"/>
</dbReference>
<evidence type="ECO:0000313" key="9">
    <source>
        <dbReference type="EMBL" id="GGZ11894.1"/>
    </source>
</evidence>
<comment type="caution">
    <text evidence="9">The sequence shown here is derived from an EMBL/GenBank/DDBJ whole genome shotgun (WGS) entry which is preliminary data.</text>
</comment>
<dbReference type="GO" id="GO:0004674">
    <property type="term" value="F:protein serine/threonine kinase activity"/>
    <property type="evidence" value="ECO:0007669"/>
    <property type="project" value="UniProtKB-KW"/>
</dbReference>
<evidence type="ECO:0000259" key="8">
    <source>
        <dbReference type="PROSITE" id="PS50011"/>
    </source>
</evidence>
<sequence length="522" mass="53712">MATVWLVSDERGRIAVLTIGHRVFASEQEQLSYFTWADTLYRAAASPYIADVLAYGVTDDGRPYVAATTGAQTLADQLASDPLSPAAAHRHGIDLCDALLAAHSLGLAHGAVRPSTILLLQDRAVLAGFGTTAPGLTTSIALDMFTPPEFMASASQGATTASPAGDIYNLAATLYLSLGGRLPWADAPADMLLRDQRLADIPGVPPQLLDILRATLSPDSAQRPTAVVFRRFLLALQPGIEDPVTRSVAPGALQPGGVRRIASLAVDELTTSIAGAVGGAVGGAAAAALLPAQPTAPPPPAPAPPGPPPAVPPAPAAAPPPPAADTAGSLSGIASSMATKVVVAVAVGAVIGGGVYAYKASDSLSSTGGVSQPHPSAGSPRGDRAELAGQYSLKRQSITPPSAPRLDSHLWEAADSAGKYWDRNGTTIKKLGTCTRSACRYQLGIWTGKHGMLEIIPKAGGGLSRTATICNETVCSTYTIHPEKIKSGKVSSFTLEWVALRSSSRRDPLTITQIFGATRRSG</sequence>
<evidence type="ECO:0000256" key="4">
    <source>
        <dbReference type="ARBA" id="ARBA00022741"/>
    </source>
</evidence>
<dbReference type="EC" id="2.7.11.1" evidence="1"/>
<keyword evidence="5" id="KW-0418">Kinase</keyword>
<evidence type="ECO:0000256" key="1">
    <source>
        <dbReference type="ARBA" id="ARBA00012513"/>
    </source>
</evidence>
<dbReference type="InterPro" id="IPR011009">
    <property type="entry name" value="Kinase-like_dom_sf"/>
</dbReference>
<evidence type="ECO:0000313" key="10">
    <source>
        <dbReference type="Proteomes" id="UP000622166"/>
    </source>
</evidence>
<evidence type="ECO:0000256" key="5">
    <source>
        <dbReference type="ARBA" id="ARBA00022777"/>
    </source>
</evidence>
<dbReference type="PANTHER" id="PTHR43289">
    <property type="entry name" value="MITOGEN-ACTIVATED PROTEIN KINASE KINASE KINASE 20-RELATED"/>
    <property type="match status" value="1"/>
</dbReference>
<dbReference type="AlphaFoldDB" id="A0A918UI44"/>
<dbReference type="Proteomes" id="UP000622166">
    <property type="component" value="Unassembled WGS sequence"/>
</dbReference>
<dbReference type="SMART" id="SM00220">
    <property type="entry name" value="S_TKc"/>
    <property type="match status" value="1"/>
</dbReference>
<feature type="compositionally biased region" description="Polar residues" evidence="7">
    <location>
        <begin position="364"/>
        <end position="374"/>
    </location>
</feature>
<proteinExistence type="predicted"/>
<feature type="region of interest" description="Disordered" evidence="7">
    <location>
        <begin position="292"/>
        <end position="328"/>
    </location>
</feature>
<keyword evidence="2" id="KW-0723">Serine/threonine-protein kinase</keyword>
<dbReference type="PROSITE" id="PS50011">
    <property type="entry name" value="PROTEIN_KINASE_DOM"/>
    <property type="match status" value="1"/>
</dbReference>
<evidence type="ECO:0000256" key="2">
    <source>
        <dbReference type="ARBA" id="ARBA00022527"/>
    </source>
</evidence>
<feature type="domain" description="Protein kinase" evidence="8">
    <location>
        <begin position="1"/>
        <end position="240"/>
    </location>
</feature>
<keyword evidence="10" id="KW-1185">Reference proteome</keyword>
<organism evidence="9 10">
    <name type="scientific">Streptomyces poonensis</name>
    <dbReference type="NCBI Taxonomy" id="68255"/>
    <lineage>
        <taxon>Bacteria</taxon>
        <taxon>Bacillati</taxon>
        <taxon>Actinomycetota</taxon>
        <taxon>Actinomycetes</taxon>
        <taxon>Kitasatosporales</taxon>
        <taxon>Streptomycetaceae</taxon>
        <taxon>Streptomyces</taxon>
    </lineage>
</organism>
<feature type="compositionally biased region" description="Pro residues" evidence="7">
    <location>
        <begin position="294"/>
        <end position="323"/>
    </location>
</feature>
<evidence type="ECO:0000256" key="3">
    <source>
        <dbReference type="ARBA" id="ARBA00022679"/>
    </source>
</evidence>
<protein>
    <recommendedName>
        <fullName evidence="1">non-specific serine/threonine protein kinase</fullName>
        <ecNumber evidence="1">2.7.11.1</ecNumber>
    </recommendedName>
</protein>
<name>A0A918UI44_9ACTN</name>
<keyword evidence="4" id="KW-0547">Nucleotide-binding</keyword>
<dbReference type="PANTHER" id="PTHR43289:SF6">
    <property type="entry name" value="SERINE_THREONINE-PROTEIN KINASE NEKL-3"/>
    <property type="match status" value="1"/>
</dbReference>
<dbReference type="SUPFAM" id="SSF56112">
    <property type="entry name" value="Protein kinase-like (PK-like)"/>
    <property type="match status" value="1"/>
</dbReference>
<dbReference type="InterPro" id="IPR000719">
    <property type="entry name" value="Prot_kinase_dom"/>
</dbReference>
<dbReference type="EMBL" id="BMVW01000005">
    <property type="protein sequence ID" value="GGZ11894.1"/>
    <property type="molecule type" value="Genomic_DNA"/>
</dbReference>
<reference evidence="9" key="1">
    <citation type="journal article" date="2014" name="Int. J. Syst. Evol. Microbiol.">
        <title>Complete genome sequence of Corynebacterium casei LMG S-19264T (=DSM 44701T), isolated from a smear-ripened cheese.</title>
        <authorList>
            <consortium name="US DOE Joint Genome Institute (JGI-PGF)"/>
            <person name="Walter F."/>
            <person name="Albersmeier A."/>
            <person name="Kalinowski J."/>
            <person name="Ruckert C."/>
        </authorList>
    </citation>
    <scope>NUCLEOTIDE SEQUENCE</scope>
    <source>
        <strain evidence="9">JCM 4815</strain>
    </source>
</reference>
<keyword evidence="6" id="KW-0067">ATP-binding</keyword>
<gene>
    <name evidence="9" type="ORF">GCM10010365_34600</name>
</gene>
<evidence type="ECO:0000256" key="7">
    <source>
        <dbReference type="SAM" id="MobiDB-lite"/>
    </source>
</evidence>
<accession>A0A918UI44</accession>
<evidence type="ECO:0000256" key="6">
    <source>
        <dbReference type="ARBA" id="ARBA00022840"/>
    </source>
</evidence>